<dbReference type="EMBL" id="VFEQ01000025">
    <property type="protein sequence ID" value="TWR52276.1"/>
    <property type="molecule type" value="Genomic_DNA"/>
</dbReference>
<evidence type="ECO:0000256" key="4">
    <source>
        <dbReference type="ARBA" id="ARBA00017871"/>
    </source>
</evidence>
<evidence type="ECO:0000256" key="6">
    <source>
        <dbReference type="ARBA" id="ARBA00023070"/>
    </source>
</evidence>
<comment type="pathway">
    <text evidence="1">Plant hormone metabolism; auxin biosynthesis.</text>
</comment>
<feature type="domain" description="Amine oxidase" evidence="9">
    <location>
        <begin position="361"/>
        <end position="611"/>
    </location>
</feature>
<feature type="domain" description="FAD dependent oxidoreductase" evidence="8">
    <location>
        <begin position="61"/>
        <end position="97"/>
    </location>
</feature>
<dbReference type="GO" id="GO:0050361">
    <property type="term" value="F:tryptophan 2-monooxygenase activity"/>
    <property type="evidence" value="ECO:0007669"/>
    <property type="project" value="UniProtKB-EC"/>
</dbReference>
<keyword evidence="6" id="KW-0073">Auxin biosynthesis</keyword>
<evidence type="ECO:0000256" key="7">
    <source>
        <dbReference type="ARBA" id="ARBA00047321"/>
    </source>
</evidence>
<dbReference type="InterPro" id="IPR002937">
    <property type="entry name" value="Amino_oxidase"/>
</dbReference>
<evidence type="ECO:0000256" key="5">
    <source>
        <dbReference type="ARBA" id="ARBA00023002"/>
    </source>
</evidence>
<dbReference type="InterPro" id="IPR050281">
    <property type="entry name" value="Flavin_monoamine_oxidase"/>
</dbReference>
<dbReference type="EC" id="1.13.12.3" evidence="3"/>
<evidence type="ECO:0000259" key="9">
    <source>
        <dbReference type="Pfam" id="PF01593"/>
    </source>
</evidence>
<evidence type="ECO:0000256" key="3">
    <source>
        <dbReference type="ARBA" id="ARBA00012535"/>
    </source>
</evidence>
<dbReference type="SUPFAM" id="SSF51905">
    <property type="entry name" value="FAD/NAD(P)-binding domain"/>
    <property type="match status" value="1"/>
</dbReference>
<keyword evidence="5" id="KW-0560">Oxidoreductase</keyword>
<dbReference type="Gene3D" id="1.10.405.40">
    <property type="match status" value="1"/>
</dbReference>
<comment type="caution">
    <text evidence="10">The sequence shown here is derived from an EMBL/GenBank/DDBJ whole genome shotgun (WGS) entry which is preliminary data.</text>
</comment>
<sequence>MTIGSNFNYPADIAQQSHRKKRTAKNKWRARFPSPPDLCFDYRALVEQKNGVAQTTDTDHKICIIGAGITGLTTARELHRCGFKNITLIEKSKRIGGRHLTALGSNNTNTVGRPPFEMGAMRMPFFNRSNEQPKDGRSLMVYYANEFELVYSDFPNPGSPSVHSTGIYLREGSLEGDSEPTMLIWKNPNGKTAPPGEILGSVFAKWKAFAERMALHVSEHFGSDAWEDMWDAIVKKYEGMSFRDLVKMPTIDHWRQSDPGNFGGMGMTAQESAVFYSIGIGDGSWGAFYDVCSIYPIRTAIFGFSSHLQLIHGRVNSEGAPMASPYLDVTETVDSRGLKFNKPNYIGLGSLAESLLFIKAQETTESLYEHLLKSPYGLLTNSAATKIKKLENGKIRVYYDWNTTQPSKTKSEFIDVDSLVITLPSWLIETQILIENFSQDMLPFETIAAYKTAHWETSCKVYAPLKKSFLSFNKNIPQAIVTDSFIHDIYTYRYNENHTYDCILLSYTWEDDATKLSLFSDGELVDKCIEELDRILLKSTNIKKRISPYIGRDQAIVQRWMNDKHALGCAKLYRPGTYYDAVGLMKYNRDFSLTSGLYLCGESFSVDAGWTEPCFRGAIDTVINICNKTQAKFNGDFCMQDYPEYKTETKTTSRESGYVTTGII</sequence>
<dbReference type="Gene3D" id="3.90.660.10">
    <property type="match status" value="1"/>
</dbReference>
<dbReference type="GO" id="GO:0009851">
    <property type="term" value="P:auxin biosynthetic process"/>
    <property type="evidence" value="ECO:0007669"/>
    <property type="project" value="UniProtKB-KW"/>
</dbReference>
<dbReference type="RefSeq" id="WP_074845345.1">
    <property type="nucleotide sequence ID" value="NZ_FNSU01000002.1"/>
</dbReference>
<comment type="similarity">
    <text evidence="2">Belongs to the tryptophan 2-monooxygenase family.</text>
</comment>
<dbReference type="Gene3D" id="3.50.50.60">
    <property type="entry name" value="FAD/NAD(P)-binding domain"/>
    <property type="match status" value="1"/>
</dbReference>
<dbReference type="InterPro" id="IPR036188">
    <property type="entry name" value="FAD/NAD-bd_sf"/>
</dbReference>
<gene>
    <name evidence="10" type="ORF">FIV41_26295</name>
</gene>
<dbReference type="Pfam" id="PF01266">
    <property type="entry name" value="DAO"/>
    <property type="match status" value="1"/>
</dbReference>
<dbReference type="InterPro" id="IPR006076">
    <property type="entry name" value="FAD-dep_OxRdtase"/>
</dbReference>
<proteinExistence type="inferred from homology"/>
<protein>
    <recommendedName>
        <fullName evidence="4">Tryptophan 2-monooxygenase</fullName>
        <ecNumber evidence="3">1.13.12.3</ecNumber>
    </recommendedName>
</protein>
<dbReference type="AlphaFoldDB" id="A0A9X9BN81"/>
<dbReference type="Proteomes" id="UP000316123">
    <property type="component" value="Unassembled WGS sequence"/>
</dbReference>
<evidence type="ECO:0000256" key="1">
    <source>
        <dbReference type="ARBA" id="ARBA00004814"/>
    </source>
</evidence>
<comment type="catalytic activity">
    <reaction evidence="7">
        <text>L-tryptophan + O2 = indole-3-acetamide + CO2 + H2O</text>
        <dbReference type="Rhea" id="RHEA:16165"/>
        <dbReference type="ChEBI" id="CHEBI:15377"/>
        <dbReference type="ChEBI" id="CHEBI:15379"/>
        <dbReference type="ChEBI" id="CHEBI:16031"/>
        <dbReference type="ChEBI" id="CHEBI:16526"/>
        <dbReference type="ChEBI" id="CHEBI:57912"/>
        <dbReference type="EC" id="1.13.12.3"/>
    </reaction>
</comment>
<evidence type="ECO:0000313" key="10">
    <source>
        <dbReference type="EMBL" id="TWR52276.1"/>
    </source>
</evidence>
<evidence type="ECO:0000313" key="11">
    <source>
        <dbReference type="Proteomes" id="UP000316123"/>
    </source>
</evidence>
<evidence type="ECO:0000256" key="2">
    <source>
        <dbReference type="ARBA" id="ARBA00005833"/>
    </source>
</evidence>
<dbReference type="OrthoDB" id="3972913at2"/>
<name>A0A9X9BN81_PSEMA</name>
<accession>A0A9X9BN81</accession>
<evidence type="ECO:0000259" key="8">
    <source>
        <dbReference type="Pfam" id="PF01266"/>
    </source>
</evidence>
<dbReference type="SUPFAM" id="SSF54373">
    <property type="entry name" value="FAD-linked reductases, C-terminal domain"/>
    <property type="match status" value="1"/>
</dbReference>
<reference evidence="10 11" key="1">
    <citation type="submission" date="2019-06" db="EMBL/GenBank/DDBJ databases">
        <title>Pseudomonas bimorpha sp. nov. isolated from bovine raw milk and skim milk concentrate.</title>
        <authorList>
            <person name="Hofmann K."/>
            <person name="Huptas C."/>
            <person name="Doll E."/>
            <person name="Scherer S."/>
            <person name="Wenning M."/>
        </authorList>
    </citation>
    <scope>NUCLEOTIDE SEQUENCE [LARGE SCALE GENOMIC DNA]</scope>
    <source>
        <strain evidence="10 11">DSM 13124</strain>
    </source>
</reference>
<dbReference type="Pfam" id="PF01593">
    <property type="entry name" value="Amino_oxidase"/>
    <property type="match status" value="1"/>
</dbReference>
<organism evidence="10 11">
    <name type="scientific">Pseudomonas marginalis</name>
    <name type="common">Pseudomonas panacis</name>
    <dbReference type="NCBI Taxonomy" id="298"/>
    <lineage>
        <taxon>Bacteria</taxon>
        <taxon>Pseudomonadati</taxon>
        <taxon>Pseudomonadota</taxon>
        <taxon>Gammaproteobacteria</taxon>
        <taxon>Pseudomonadales</taxon>
        <taxon>Pseudomonadaceae</taxon>
        <taxon>Pseudomonas</taxon>
    </lineage>
</organism>
<dbReference type="PANTHER" id="PTHR10742">
    <property type="entry name" value="FLAVIN MONOAMINE OXIDASE"/>
    <property type="match status" value="1"/>
</dbReference>
<dbReference type="PANTHER" id="PTHR10742:SF410">
    <property type="entry name" value="LYSINE-SPECIFIC HISTONE DEMETHYLASE 2"/>
    <property type="match status" value="1"/>
</dbReference>